<evidence type="ECO:0000256" key="1">
    <source>
        <dbReference type="ARBA" id="ARBA00009414"/>
    </source>
</evidence>
<dbReference type="Gene3D" id="2.30.29.30">
    <property type="entry name" value="Pleckstrin-homology domain (PH domain)/Phosphotyrosine-binding domain (PTB)"/>
    <property type="match status" value="2"/>
</dbReference>
<dbReference type="PANTHER" id="PTHR31969">
    <property type="entry name" value="GEM-LIKE PROTEIN 2"/>
    <property type="match status" value="1"/>
</dbReference>
<dbReference type="EMBL" id="JAUHHV010000001">
    <property type="protein sequence ID" value="KAK1438016.1"/>
    <property type="molecule type" value="Genomic_DNA"/>
</dbReference>
<keyword evidence="4" id="KW-1185">Reference proteome</keyword>
<dbReference type="InterPro" id="IPR004182">
    <property type="entry name" value="GRAM"/>
</dbReference>
<name>A0AAD8PA88_TARER</name>
<dbReference type="Proteomes" id="UP001229421">
    <property type="component" value="Unassembled WGS sequence"/>
</dbReference>
<evidence type="ECO:0000259" key="2">
    <source>
        <dbReference type="SMART" id="SM00568"/>
    </source>
</evidence>
<sequence length="454" mass="51223">MDHRFSSSVMGVPVVSKGQLLSKPYSPIYTLQSSSTINAIERKDSLAVCTKNHVRLGPKLIEIMKHKLSYGAKTLPLDREGKIFSKNFSMSDCEKLLHASRCSLYTTAGAIKGIIFISSERVGFCSDRSLKTYSAAGEVLKFQYKVSIPLRKIKRVEESMDIQRPSNKYVELVTVDDFSFWFLGFQDYKKTLTSLLKTNNQTRSFRNDTWMTQPTKSCCLTPSLRAYINLDPEDIYSNFSINHNRITTINNMDNRLSNSVMGVPVVSRGLVLSKAYQPIYTLPTSSKINAIKSKDSLAVSTKNHVRLGPKLIEIVKHKMSYGAKILPLGREGRLFCKNFSMSDCEKLLHASRCSIYTTSGAIKGTIFISNERVGFCSNRSLKTYSAAGEVLKFQYKVSIPLGKIKGVDESIDIKRPSNKYVELVTVDDFSFWFLGFSDYKKTLMSLQKTINQTR</sequence>
<comment type="similarity">
    <text evidence="1">Belongs to the GEM family.</text>
</comment>
<reference evidence="3" key="1">
    <citation type="journal article" date="2023" name="bioRxiv">
        <title>Improved chromosome-level genome assembly for marigold (Tagetes erecta).</title>
        <authorList>
            <person name="Jiang F."/>
            <person name="Yuan L."/>
            <person name="Wang S."/>
            <person name="Wang H."/>
            <person name="Xu D."/>
            <person name="Wang A."/>
            <person name="Fan W."/>
        </authorList>
    </citation>
    <scope>NUCLEOTIDE SEQUENCE</scope>
    <source>
        <strain evidence="3">WSJ</strain>
        <tissue evidence="3">Leaf</tissue>
    </source>
</reference>
<evidence type="ECO:0000313" key="4">
    <source>
        <dbReference type="Proteomes" id="UP001229421"/>
    </source>
</evidence>
<accession>A0AAD8PA88</accession>
<gene>
    <name evidence="3" type="ORF">QVD17_03817</name>
</gene>
<dbReference type="SMART" id="SM00568">
    <property type="entry name" value="GRAM"/>
    <property type="match status" value="2"/>
</dbReference>
<evidence type="ECO:0000313" key="3">
    <source>
        <dbReference type="EMBL" id="KAK1438016.1"/>
    </source>
</evidence>
<comment type="caution">
    <text evidence="3">The sequence shown here is derived from an EMBL/GenBank/DDBJ whole genome shotgun (WGS) entry which is preliminary data.</text>
</comment>
<proteinExistence type="inferred from homology"/>
<organism evidence="3 4">
    <name type="scientific">Tagetes erecta</name>
    <name type="common">African marigold</name>
    <dbReference type="NCBI Taxonomy" id="13708"/>
    <lineage>
        <taxon>Eukaryota</taxon>
        <taxon>Viridiplantae</taxon>
        <taxon>Streptophyta</taxon>
        <taxon>Embryophyta</taxon>
        <taxon>Tracheophyta</taxon>
        <taxon>Spermatophyta</taxon>
        <taxon>Magnoliopsida</taxon>
        <taxon>eudicotyledons</taxon>
        <taxon>Gunneridae</taxon>
        <taxon>Pentapetalae</taxon>
        <taxon>asterids</taxon>
        <taxon>campanulids</taxon>
        <taxon>Asterales</taxon>
        <taxon>Asteraceae</taxon>
        <taxon>Asteroideae</taxon>
        <taxon>Heliantheae alliance</taxon>
        <taxon>Tageteae</taxon>
        <taxon>Tagetes</taxon>
    </lineage>
</organism>
<protein>
    <recommendedName>
        <fullName evidence="2">GRAM domain-containing protein</fullName>
    </recommendedName>
</protein>
<dbReference type="Pfam" id="PF02893">
    <property type="entry name" value="GRAM"/>
    <property type="match status" value="2"/>
</dbReference>
<dbReference type="AlphaFoldDB" id="A0AAD8PA88"/>
<feature type="domain" description="GRAM" evidence="2">
    <location>
        <begin position="333"/>
        <end position="411"/>
    </location>
</feature>
<dbReference type="InterPro" id="IPR011993">
    <property type="entry name" value="PH-like_dom_sf"/>
</dbReference>
<feature type="domain" description="GRAM" evidence="2">
    <location>
        <begin position="82"/>
        <end position="160"/>
    </location>
</feature>
<dbReference type="InterPro" id="IPR037848">
    <property type="entry name" value="GEM-like"/>
</dbReference>